<evidence type="ECO:0000313" key="1">
    <source>
        <dbReference type="EMBL" id="BDI18687.1"/>
    </source>
</evidence>
<sequence length="72" mass="8548">MDTHQETEYVLGNSHLMQQIEQFKHNSQKSHPNQPIHSIDFDYILNNPELIPQIQLLIETHKQQHHAINRIS</sequence>
<organism evidence="1 2">
    <name type="scientific">Nostoc cf. commune SO-36</name>
    <dbReference type="NCBI Taxonomy" id="449208"/>
    <lineage>
        <taxon>Bacteria</taxon>
        <taxon>Bacillati</taxon>
        <taxon>Cyanobacteriota</taxon>
        <taxon>Cyanophyceae</taxon>
        <taxon>Nostocales</taxon>
        <taxon>Nostocaceae</taxon>
        <taxon>Nostoc</taxon>
    </lineage>
</organism>
<reference evidence="1" key="1">
    <citation type="submission" date="2022-04" db="EMBL/GenBank/DDBJ databases">
        <title>Complete genome sequence of a cyanobacterium, Nostoc sp. SO-36, isolated in Antarctica.</title>
        <authorList>
            <person name="Kanesaki Y."/>
            <person name="Effendi D."/>
            <person name="Sakamoto T."/>
            <person name="Ohtani S."/>
            <person name="Awai K."/>
        </authorList>
    </citation>
    <scope>NUCLEOTIDE SEQUENCE</scope>
    <source>
        <strain evidence="1">SO-36</strain>
    </source>
</reference>
<evidence type="ECO:0000313" key="2">
    <source>
        <dbReference type="Proteomes" id="UP001055453"/>
    </source>
</evidence>
<gene>
    <name evidence="1" type="ORF">ANSO36C_44890</name>
</gene>
<accession>A0ABN6Q631</accession>
<keyword evidence="2" id="KW-1185">Reference proteome</keyword>
<protein>
    <submittedName>
        <fullName evidence="1">Uncharacterized protein</fullName>
    </submittedName>
</protein>
<proteinExistence type="predicted"/>
<dbReference type="EMBL" id="AP025732">
    <property type="protein sequence ID" value="BDI18687.1"/>
    <property type="molecule type" value="Genomic_DNA"/>
</dbReference>
<dbReference type="RefSeq" id="WP_251956248.1">
    <property type="nucleotide sequence ID" value="NZ_AP025732.1"/>
</dbReference>
<name>A0ABN6Q631_NOSCO</name>
<dbReference type="Proteomes" id="UP001055453">
    <property type="component" value="Chromosome"/>
</dbReference>